<feature type="region of interest" description="Disordered" evidence="1">
    <location>
        <begin position="625"/>
        <end position="645"/>
    </location>
</feature>
<dbReference type="RefSeq" id="WP_145257813.1">
    <property type="nucleotide sequence ID" value="NZ_CP036279.1"/>
</dbReference>
<dbReference type="Pfam" id="PF17963">
    <property type="entry name" value="Big_9"/>
    <property type="match status" value="1"/>
</dbReference>
<dbReference type="AlphaFoldDB" id="A0A518B2M5"/>
<evidence type="ECO:0000256" key="1">
    <source>
        <dbReference type="SAM" id="MobiDB-lite"/>
    </source>
</evidence>
<keyword evidence="4" id="KW-1185">Reference proteome</keyword>
<reference evidence="3 4" key="1">
    <citation type="submission" date="2019-02" db="EMBL/GenBank/DDBJ databases">
        <title>Deep-cultivation of Planctomycetes and their phenomic and genomic characterization uncovers novel biology.</title>
        <authorList>
            <person name="Wiegand S."/>
            <person name="Jogler M."/>
            <person name="Boedeker C."/>
            <person name="Pinto D."/>
            <person name="Vollmers J."/>
            <person name="Rivas-Marin E."/>
            <person name="Kohn T."/>
            <person name="Peeters S.H."/>
            <person name="Heuer A."/>
            <person name="Rast P."/>
            <person name="Oberbeckmann S."/>
            <person name="Bunk B."/>
            <person name="Jeske O."/>
            <person name="Meyerdierks A."/>
            <person name="Storesund J.E."/>
            <person name="Kallscheuer N."/>
            <person name="Luecker S."/>
            <person name="Lage O.M."/>
            <person name="Pohl T."/>
            <person name="Merkel B.J."/>
            <person name="Hornburger P."/>
            <person name="Mueller R.-W."/>
            <person name="Bruemmer F."/>
            <person name="Labrenz M."/>
            <person name="Spormann A.M."/>
            <person name="Op den Camp H."/>
            <person name="Overmann J."/>
            <person name="Amann R."/>
            <person name="Jetten M.S.M."/>
            <person name="Mascher T."/>
            <person name="Medema M.H."/>
            <person name="Devos D.P."/>
            <person name="Kaster A.-K."/>
            <person name="Ovreas L."/>
            <person name="Rohde M."/>
            <person name="Galperin M.Y."/>
            <person name="Jogler C."/>
        </authorList>
    </citation>
    <scope>NUCLEOTIDE SEQUENCE [LARGE SCALE GENOMIC DNA]</scope>
    <source>
        <strain evidence="3 4">Pan216</strain>
    </source>
</reference>
<feature type="compositionally biased region" description="Polar residues" evidence="1">
    <location>
        <begin position="625"/>
        <end position="638"/>
    </location>
</feature>
<protein>
    <recommendedName>
        <fullName evidence="2">DUF4214 domain-containing protein</fullName>
    </recommendedName>
</protein>
<name>A0A518B2M5_9BACT</name>
<dbReference type="InterPro" id="IPR011050">
    <property type="entry name" value="Pectin_lyase_fold/virulence"/>
</dbReference>
<dbReference type="SUPFAM" id="SSF51126">
    <property type="entry name" value="Pectin lyase-like"/>
    <property type="match status" value="2"/>
</dbReference>
<evidence type="ECO:0000313" key="3">
    <source>
        <dbReference type="EMBL" id="QDU61186.1"/>
    </source>
</evidence>
<dbReference type="InterPro" id="IPR038255">
    <property type="entry name" value="PBS_linker_sf"/>
</dbReference>
<dbReference type="InterPro" id="IPR059226">
    <property type="entry name" value="Choice_anch_Q_dom"/>
</dbReference>
<dbReference type="InterPro" id="IPR012332">
    <property type="entry name" value="Autotransporter_pectin_lyase_C"/>
</dbReference>
<dbReference type="OrthoDB" id="292920at2"/>
<dbReference type="Gene3D" id="2.160.20.20">
    <property type="match status" value="1"/>
</dbReference>
<dbReference type="Gene3D" id="1.10.3130.20">
    <property type="entry name" value="Phycobilisome linker domain"/>
    <property type="match status" value="1"/>
</dbReference>
<evidence type="ECO:0000313" key="4">
    <source>
        <dbReference type="Proteomes" id="UP000317093"/>
    </source>
</evidence>
<dbReference type="PANTHER" id="PTHR11319:SF35">
    <property type="entry name" value="OUTER MEMBRANE PROTEIN PMPC-RELATED"/>
    <property type="match status" value="1"/>
</dbReference>
<dbReference type="Gene3D" id="2.60.40.3440">
    <property type="match status" value="1"/>
</dbReference>
<dbReference type="NCBIfam" id="NF041518">
    <property type="entry name" value="choice_anch_Q"/>
    <property type="match status" value="1"/>
</dbReference>
<gene>
    <name evidence="3" type="ORF">Pan216_20400</name>
</gene>
<dbReference type="InterPro" id="IPR025282">
    <property type="entry name" value="DUF4214"/>
</dbReference>
<dbReference type="PANTHER" id="PTHR11319">
    <property type="entry name" value="G PROTEIN-COUPLED RECEPTOR-RELATED"/>
    <property type="match status" value="1"/>
</dbReference>
<evidence type="ECO:0000259" key="2">
    <source>
        <dbReference type="Pfam" id="PF13946"/>
    </source>
</evidence>
<dbReference type="Pfam" id="PF13946">
    <property type="entry name" value="DUF4214"/>
    <property type="match status" value="1"/>
</dbReference>
<feature type="domain" description="DUF4214" evidence="2">
    <location>
        <begin position="864"/>
        <end position="928"/>
    </location>
</feature>
<dbReference type="KEGG" id="knv:Pan216_20400"/>
<dbReference type="SMART" id="SM00710">
    <property type="entry name" value="PbH1"/>
    <property type="match status" value="8"/>
</dbReference>
<dbReference type="InterPro" id="IPR006626">
    <property type="entry name" value="PbH1"/>
</dbReference>
<accession>A0A518B2M5</accession>
<dbReference type="EMBL" id="CP036279">
    <property type="protein sequence ID" value="QDU61186.1"/>
    <property type="molecule type" value="Genomic_DNA"/>
</dbReference>
<organism evidence="3 4">
    <name type="scientific">Kolteria novifilia</name>
    <dbReference type="NCBI Taxonomy" id="2527975"/>
    <lineage>
        <taxon>Bacteria</taxon>
        <taxon>Pseudomonadati</taxon>
        <taxon>Planctomycetota</taxon>
        <taxon>Planctomycetia</taxon>
        <taxon>Kolteriales</taxon>
        <taxon>Kolteriaceae</taxon>
        <taxon>Kolteria</taxon>
    </lineage>
</organism>
<dbReference type="Proteomes" id="UP000317093">
    <property type="component" value="Chromosome"/>
</dbReference>
<sequence>MLLNQDLDETLPMSIDARFPFRPANVASPSHRRAALPMLELLEERAVPATLFVTNADDSGPGSLRAQVEVANQMEGADEIVFASEIPTLHIQLSSGELEITDQLTINGLSQLSNVTVSGTNSSRVFNIAISDSNPIASYDVTLTNLTITNGQVTDAGADRSGGGVLVQSGNVLVDNVTFSANSVATGENFGGGALYNAAGTVAIRDSTISGNSAPFGGGIGNAAGASLTIDGSTISGNSAASYGGGGIANSGTLSITNSSAISSNIVSSSQNFGGGGIINSGGTLTIQDSTVTGNSAPFGGGIANIVDPGSGTMSYLTTTGTTFESNVTTAYGGGGVSSNATAHLSSTNFYRNTAAGNGGAFFNDGGTLTLQQQSVAKYNTAPAAGALYNSGSGTVTIDDATISSNSASSFGGGAIVSAGSLSISNSSLVSNGAPNRSGGALYNSDGATTSISFSTLDNNSAQVGGAIINNGGATLTIENSTLSNNDSTDFGGGALVNSGTLTVQNSTFSGNQAANVYGGGAIYLASGATTSLYNSTIGSNSTQGAGAGILAQNGTGDVTIVSSILSGNSATGGGDDLQANGGTLSVSYSLVEVLAGSAGTGIVSGTDGNIVGSSADLGMLTDNGGSTLTQEPSTSSPVLKAGSNPLDLLTDQRGSGFSRGTSGSVDMGAVQVTGNGGITAPPAGEVQFATPTDTALTIDLAGHLGLTTLDPSSLEISSATASGTISIIGNGVVRYVPNTGFVGYDRFSFRFTDGEGREIIQDEQRIQVAPRTSLFPQALYTIALRRNPGPSSLETIGWQRLLDEGTPRQSVVEGFTRSFEFDRLFAEELFATYLGRVGTAEEIDGLAAAIQAGAGKEAAKVGILASDEFRARFGGTDRDWIVALYGQLLDREGSVLDSEIDDWLRLLAETGSREEVVRGFLRSREYAVREVDHFYIRFLDRQRGIDEGSEWVDLVQAGNVRSVIDGLLSSDEFVAELSPLLSPITN</sequence>
<proteinExistence type="predicted"/>